<dbReference type="PROSITE" id="PS51915">
    <property type="entry name" value="ZAD"/>
    <property type="match status" value="1"/>
</dbReference>
<dbReference type="RefSeq" id="XP_015185004.1">
    <property type="nucleotide sequence ID" value="XM_015329518.1"/>
</dbReference>
<feature type="domain" description="C2H2-type" evidence="8">
    <location>
        <begin position="497"/>
        <end position="524"/>
    </location>
</feature>
<reference evidence="11" key="1">
    <citation type="submission" date="2025-08" db="UniProtKB">
        <authorList>
            <consortium name="RefSeq"/>
        </authorList>
    </citation>
    <scope>IDENTIFICATION</scope>
    <source>
        <tissue evidence="11">Whole body</tissue>
    </source>
</reference>
<feature type="domain" description="C2H2-type" evidence="8">
    <location>
        <begin position="402"/>
        <end position="429"/>
    </location>
</feature>
<organism evidence="10 11">
    <name type="scientific">Polistes dominula</name>
    <name type="common">European paper wasp</name>
    <name type="synonym">Vespa dominula</name>
    <dbReference type="NCBI Taxonomy" id="743375"/>
    <lineage>
        <taxon>Eukaryota</taxon>
        <taxon>Metazoa</taxon>
        <taxon>Ecdysozoa</taxon>
        <taxon>Arthropoda</taxon>
        <taxon>Hexapoda</taxon>
        <taxon>Insecta</taxon>
        <taxon>Pterygota</taxon>
        <taxon>Neoptera</taxon>
        <taxon>Endopterygota</taxon>
        <taxon>Hymenoptera</taxon>
        <taxon>Apocrita</taxon>
        <taxon>Aculeata</taxon>
        <taxon>Vespoidea</taxon>
        <taxon>Vespidae</taxon>
        <taxon>Polistinae</taxon>
        <taxon>Polistini</taxon>
        <taxon>Polistes</taxon>
    </lineage>
</organism>
<keyword evidence="4 7" id="KW-0862">Zinc</keyword>
<feature type="domain" description="C2H2-type" evidence="8">
    <location>
        <begin position="215"/>
        <end position="242"/>
    </location>
</feature>
<evidence type="ECO:0000256" key="2">
    <source>
        <dbReference type="ARBA" id="ARBA00022737"/>
    </source>
</evidence>
<evidence type="ECO:0000313" key="10">
    <source>
        <dbReference type="Proteomes" id="UP000694924"/>
    </source>
</evidence>
<feature type="domain" description="C2H2-type" evidence="8">
    <location>
        <begin position="525"/>
        <end position="552"/>
    </location>
</feature>
<dbReference type="InterPro" id="IPR036236">
    <property type="entry name" value="Znf_C2H2_sf"/>
</dbReference>
<feature type="binding site" evidence="7">
    <location>
        <position position="17"/>
    </location>
    <ligand>
        <name>Zn(2+)</name>
        <dbReference type="ChEBI" id="CHEBI:29105"/>
    </ligand>
</feature>
<keyword evidence="2" id="KW-0677">Repeat</keyword>
<feature type="domain" description="ZAD" evidence="9">
    <location>
        <begin position="15"/>
        <end position="90"/>
    </location>
</feature>
<dbReference type="Gene3D" id="3.30.160.60">
    <property type="entry name" value="Classic Zinc Finger"/>
    <property type="match status" value="9"/>
</dbReference>
<dbReference type="Pfam" id="PF13912">
    <property type="entry name" value="zf-C2H2_6"/>
    <property type="match status" value="1"/>
</dbReference>
<dbReference type="PROSITE" id="PS00028">
    <property type="entry name" value="ZINC_FINGER_C2H2_1"/>
    <property type="match status" value="11"/>
</dbReference>
<evidence type="ECO:0000256" key="5">
    <source>
        <dbReference type="ARBA" id="ARBA00023242"/>
    </source>
</evidence>
<accession>A0ABM1IXR7</accession>
<name>A0ABM1IXR7_POLDO</name>
<keyword evidence="5" id="KW-0539">Nucleus</keyword>
<feature type="binding site" evidence="7">
    <location>
        <position position="63"/>
    </location>
    <ligand>
        <name>Zn(2+)</name>
        <dbReference type="ChEBI" id="CHEBI:29105"/>
    </ligand>
</feature>
<feature type="domain" description="C2H2-type" evidence="8">
    <location>
        <begin position="469"/>
        <end position="496"/>
    </location>
</feature>
<feature type="domain" description="C2H2-type" evidence="8">
    <location>
        <begin position="125"/>
        <end position="147"/>
    </location>
</feature>
<dbReference type="PROSITE" id="PS50157">
    <property type="entry name" value="ZINC_FINGER_C2H2_2"/>
    <property type="match status" value="11"/>
</dbReference>
<feature type="binding site" evidence="7">
    <location>
        <position position="66"/>
    </location>
    <ligand>
        <name>Zn(2+)</name>
        <dbReference type="ChEBI" id="CHEBI:29105"/>
    </ligand>
</feature>
<feature type="domain" description="C2H2-type" evidence="8">
    <location>
        <begin position="430"/>
        <end position="457"/>
    </location>
</feature>
<dbReference type="Pfam" id="PF07776">
    <property type="entry name" value="zf-AD"/>
    <property type="match status" value="1"/>
</dbReference>
<feature type="domain" description="C2H2-type" evidence="8">
    <location>
        <begin position="553"/>
        <end position="580"/>
    </location>
</feature>
<feature type="domain" description="C2H2-type" evidence="8">
    <location>
        <begin position="374"/>
        <end position="401"/>
    </location>
</feature>
<dbReference type="PANTHER" id="PTHR23235">
    <property type="entry name" value="KRUEPPEL-LIKE TRANSCRIPTION FACTOR"/>
    <property type="match status" value="1"/>
</dbReference>
<evidence type="ECO:0000256" key="4">
    <source>
        <dbReference type="ARBA" id="ARBA00022833"/>
    </source>
</evidence>
<dbReference type="Proteomes" id="UP000694924">
    <property type="component" value="Unplaced"/>
</dbReference>
<dbReference type="SUPFAM" id="SSF57716">
    <property type="entry name" value="Glucocorticoid receptor-like (DNA-binding domain)"/>
    <property type="match status" value="1"/>
</dbReference>
<evidence type="ECO:0000256" key="7">
    <source>
        <dbReference type="PROSITE-ProRule" id="PRU01263"/>
    </source>
</evidence>
<sequence>MFIVTKEIDGENISKLCRTCLREDGDKMVCLFVGPAGSSLAAKLRSLSCLEVWQGDGLPEKMCDRCVTRAESALLYREQCRAADRALRQAALKVSGLTSYATVSGCKLYQQSQGFMPVQNSHKTLKCIECGAVFMSYQELCAHSRLHLPFVQENIPVEHMHIIESQNTYLNFSHLNPNISNDGIQNTQLSPLITSNVMHMMSMNEDGSSRAACALHCSLCNHTFTNRTQLICHNIAHTTENIDISCDNDNIDICENSNQLPQNLSYERSINSVDNSVENLSYQRPNVNNNQMQNLNFPDNMQLGDVRENDTQRVQNIMHSENDVTNLHNLQYAKTQNIETERHILNNYQSCSSDSDYKEKLDSKELSDSNLKKYKCKLCTKIFSQKSKLLAHQVSHSDQKPYKCHSCEKAYASKSKLNAHMRLHTKKNVHLCKLCNKVFTYPSYLEEHMKTHNKMYNNDSKKVLQLEGFQCNTCKKRFRLIKNLKAHEKLHTGKDLIQCEICDKRFSQNYNLKVHMQTHKSIKMHKCEYCNKCFTQKGNLVEHLRIHTKIKPYECKLCGKTFSQSSHLKNHEVSHVSLRQHQCRLCGKRFKLANHLKRHLNLHTGTKTYKCEQCNQMFSQAFSLTRHMKRHSDTHI</sequence>
<gene>
    <name evidence="11" type="primary">LOC107070947</name>
</gene>
<evidence type="ECO:0000259" key="8">
    <source>
        <dbReference type="PROSITE" id="PS50157"/>
    </source>
</evidence>
<evidence type="ECO:0000313" key="11">
    <source>
        <dbReference type="RefSeq" id="XP_015185004.1"/>
    </source>
</evidence>
<feature type="domain" description="C2H2-type" evidence="8">
    <location>
        <begin position="609"/>
        <end position="636"/>
    </location>
</feature>
<keyword evidence="10" id="KW-1185">Reference proteome</keyword>
<keyword evidence="1 7" id="KW-0479">Metal-binding</keyword>
<proteinExistence type="predicted"/>
<evidence type="ECO:0000256" key="6">
    <source>
        <dbReference type="PROSITE-ProRule" id="PRU00042"/>
    </source>
</evidence>
<feature type="domain" description="C2H2-type" evidence="8">
    <location>
        <begin position="581"/>
        <end position="608"/>
    </location>
</feature>
<feature type="binding site" evidence="7">
    <location>
        <position position="20"/>
    </location>
    <ligand>
        <name>Zn(2+)</name>
        <dbReference type="ChEBI" id="CHEBI:29105"/>
    </ligand>
</feature>
<protein>
    <submittedName>
        <fullName evidence="11">Zinc finger protein 616-like</fullName>
    </submittedName>
</protein>
<dbReference type="InterPro" id="IPR013087">
    <property type="entry name" value="Znf_C2H2_type"/>
</dbReference>
<dbReference type="PANTHER" id="PTHR23235:SF142">
    <property type="entry name" value="ZINC FINGER PROTEIN 384"/>
    <property type="match status" value="1"/>
</dbReference>
<dbReference type="SMART" id="SM00868">
    <property type="entry name" value="zf-AD"/>
    <property type="match status" value="1"/>
</dbReference>
<evidence type="ECO:0000259" key="9">
    <source>
        <dbReference type="PROSITE" id="PS51915"/>
    </source>
</evidence>
<dbReference type="SUPFAM" id="SSF57667">
    <property type="entry name" value="beta-beta-alpha zinc fingers"/>
    <property type="match status" value="6"/>
</dbReference>
<dbReference type="GeneID" id="107070947"/>
<dbReference type="InterPro" id="IPR012934">
    <property type="entry name" value="Znf_AD"/>
</dbReference>
<dbReference type="Pfam" id="PF00096">
    <property type="entry name" value="zf-C2H2"/>
    <property type="match status" value="9"/>
</dbReference>
<evidence type="ECO:0000256" key="3">
    <source>
        <dbReference type="ARBA" id="ARBA00022771"/>
    </source>
</evidence>
<evidence type="ECO:0000256" key="1">
    <source>
        <dbReference type="ARBA" id="ARBA00022723"/>
    </source>
</evidence>
<dbReference type="SMART" id="SM00355">
    <property type="entry name" value="ZnF_C2H2"/>
    <property type="match status" value="11"/>
</dbReference>
<keyword evidence="3 6" id="KW-0863">Zinc-finger</keyword>